<evidence type="ECO:0000313" key="2">
    <source>
        <dbReference type="Proteomes" id="UP000244162"/>
    </source>
</evidence>
<accession>A0A2T5G009</accession>
<reference evidence="1 2" key="1">
    <citation type="submission" date="2017-09" db="EMBL/GenBank/DDBJ databases">
        <title>Sphingomonas panjinensis sp.nov., isolated from oil-contaminated soil.</title>
        <authorList>
            <person name="Wang L."/>
            <person name="Chen L."/>
        </authorList>
    </citation>
    <scope>NUCLEOTIDE SEQUENCE [LARGE SCALE GENOMIC DNA]</scope>
    <source>
        <strain evidence="1 2">FW-11</strain>
    </source>
</reference>
<dbReference type="EMBL" id="NWBU01000005">
    <property type="protein sequence ID" value="PTQ12289.1"/>
    <property type="molecule type" value="Genomic_DNA"/>
</dbReference>
<dbReference type="OrthoDB" id="7572418at2"/>
<name>A0A2T5G009_9SPHN</name>
<protein>
    <submittedName>
        <fullName evidence="1">Uncharacterized protein</fullName>
    </submittedName>
</protein>
<comment type="caution">
    <text evidence="1">The sequence shown here is derived from an EMBL/GenBank/DDBJ whole genome shotgun (WGS) entry which is preliminary data.</text>
</comment>
<gene>
    <name evidence="1" type="ORF">CLG96_07055</name>
</gene>
<evidence type="ECO:0000313" key="1">
    <source>
        <dbReference type="EMBL" id="PTQ12289.1"/>
    </source>
</evidence>
<proteinExistence type="predicted"/>
<organism evidence="1 2">
    <name type="scientific">Sphingomonas oleivorans</name>
    <dbReference type="NCBI Taxonomy" id="1735121"/>
    <lineage>
        <taxon>Bacteria</taxon>
        <taxon>Pseudomonadati</taxon>
        <taxon>Pseudomonadota</taxon>
        <taxon>Alphaproteobacteria</taxon>
        <taxon>Sphingomonadales</taxon>
        <taxon>Sphingomonadaceae</taxon>
        <taxon>Sphingomonas</taxon>
    </lineage>
</organism>
<dbReference type="AlphaFoldDB" id="A0A2T5G009"/>
<sequence>METRMLSKRREAAQQVVNHLMATEAAIDLALVRAAELFGSLPTARLHANIAAEVGHGAIEQMTETVVALVRARGQIVATHRELAETRDQIGLRTVSFGGLAEKAAARPSHLELVERTAA</sequence>
<keyword evidence="2" id="KW-1185">Reference proteome</keyword>
<dbReference type="Proteomes" id="UP000244162">
    <property type="component" value="Unassembled WGS sequence"/>
</dbReference>